<dbReference type="PROSITE" id="PS51767">
    <property type="entry name" value="PEPTIDASE_A1"/>
    <property type="match status" value="1"/>
</dbReference>
<feature type="region of interest" description="Disordered" evidence="5">
    <location>
        <begin position="294"/>
        <end position="383"/>
    </location>
</feature>
<comment type="similarity">
    <text evidence="1 4">Belongs to the peptidase A1 family.</text>
</comment>
<sequence>MTKSFSVPPSPGLSLWITITYALHLISFILPGLASPIDGQVGSVDVGLITVKKRAEQPSSLEKGVVDWELTDAHIAHLHLKYKTGILNYQVLQEKNFLDLKNIGHSDLKKRSLESDQTSVSAYRNSINVTNSFWLGDRLKPELDLPDSGSLVNSQPNSDLRSPNKAIDEVSENGSHKSANFLTRRVTSPQKIPRSLESIPSAVGRNVAQLKEAGSKAKSGIVGTAGKVKDGGHWVIDQPGKIKHRLTSFFSAAKENTKQAGQKVINVSSDVADKPRQLKDGIVEKFQDVKNETSHLTDSILHHQSTPEDSSEHSQQRRLVENAHLSQLHSQKMRREIRADPKAETKDRKPKRRNVHPSDRSLERDRIPVQDGQPSKTKTQQSRHLVDVAMKVSIPVKPQSQSGKIPLIDHKGLLWYGLIQVGNPAKTFRLDFDTGSADLWIPSIDCDSCGKSNAAYNPTQSITSKSMDGVYLDLKYGDGSTTAGNVYRDTVTVAGLTVSQQAFAATSRLGQTFGKEPIDGVLGLAYRSLSAIDESPFFENLVSQKGVAHPIFSFKLARPGSHLYLGGVDPTAYRGDFEWNPVLSRSYWVLLAQVSINRCTALSGLRAIIDTGTTVIVAPPNEAALFWSQIPDSGPFHEKEGYYTYPCNQAPLVDFSFGDSVYSRHWSITTDDLRLGTTGTGSSKKCIGSIVGQDVGLDAWILGDTFLKNVYSSFDIKNHRVGFATLA</sequence>
<keyword evidence="6" id="KW-1133">Transmembrane helix</keyword>
<dbReference type="PANTHER" id="PTHR47966:SF51">
    <property type="entry name" value="BETA-SITE APP-CLEAVING ENZYME, ISOFORM A-RELATED"/>
    <property type="match status" value="1"/>
</dbReference>
<evidence type="ECO:0000256" key="2">
    <source>
        <dbReference type="ARBA" id="ARBA00022750"/>
    </source>
</evidence>
<dbReference type="CDD" id="cd05471">
    <property type="entry name" value="pepsin_like"/>
    <property type="match status" value="1"/>
</dbReference>
<dbReference type="Gene3D" id="2.40.70.10">
    <property type="entry name" value="Acid Proteases"/>
    <property type="match status" value="2"/>
</dbReference>
<dbReference type="GO" id="GO:0006508">
    <property type="term" value="P:proteolysis"/>
    <property type="evidence" value="ECO:0007669"/>
    <property type="project" value="UniProtKB-KW"/>
</dbReference>
<dbReference type="InterPro" id="IPR033121">
    <property type="entry name" value="PEPTIDASE_A1"/>
</dbReference>
<feature type="compositionally biased region" description="Basic and acidic residues" evidence="5">
    <location>
        <begin position="310"/>
        <end position="321"/>
    </location>
</feature>
<evidence type="ECO:0000313" key="8">
    <source>
        <dbReference type="EMBL" id="KAG0142792.1"/>
    </source>
</evidence>
<accession>A0A9P6T871</accession>
<dbReference type="PRINTS" id="PR00792">
    <property type="entry name" value="PEPSIN"/>
</dbReference>
<organism evidence="8 9">
    <name type="scientific">Cronartium quercuum f. sp. fusiforme G11</name>
    <dbReference type="NCBI Taxonomy" id="708437"/>
    <lineage>
        <taxon>Eukaryota</taxon>
        <taxon>Fungi</taxon>
        <taxon>Dikarya</taxon>
        <taxon>Basidiomycota</taxon>
        <taxon>Pucciniomycotina</taxon>
        <taxon>Pucciniomycetes</taxon>
        <taxon>Pucciniales</taxon>
        <taxon>Coleosporiaceae</taxon>
        <taxon>Cronartium</taxon>
    </lineage>
</organism>
<keyword evidence="2 4" id="KW-0064">Aspartyl protease</keyword>
<dbReference type="PROSITE" id="PS00141">
    <property type="entry name" value="ASP_PROTEASE"/>
    <property type="match status" value="2"/>
</dbReference>
<feature type="active site" evidence="3">
    <location>
        <position position="610"/>
    </location>
</feature>
<dbReference type="EMBL" id="MU167337">
    <property type="protein sequence ID" value="KAG0142792.1"/>
    <property type="molecule type" value="Genomic_DNA"/>
</dbReference>
<evidence type="ECO:0000313" key="9">
    <source>
        <dbReference type="Proteomes" id="UP000886653"/>
    </source>
</evidence>
<feature type="domain" description="Peptidase A1" evidence="7">
    <location>
        <begin position="415"/>
        <end position="724"/>
    </location>
</feature>
<proteinExistence type="inferred from homology"/>
<feature type="transmembrane region" description="Helical" evidence="6">
    <location>
        <begin position="12"/>
        <end position="34"/>
    </location>
</feature>
<protein>
    <recommendedName>
        <fullName evidence="7">Peptidase A1 domain-containing protein</fullName>
    </recommendedName>
</protein>
<dbReference type="Pfam" id="PF00026">
    <property type="entry name" value="Asp"/>
    <property type="match status" value="1"/>
</dbReference>
<dbReference type="InterPro" id="IPR021109">
    <property type="entry name" value="Peptidase_aspartic_dom_sf"/>
</dbReference>
<dbReference type="Proteomes" id="UP000886653">
    <property type="component" value="Unassembled WGS sequence"/>
</dbReference>
<keyword evidence="9" id="KW-1185">Reference proteome</keyword>
<evidence type="ECO:0000259" key="7">
    <source>
        <dbReference type="PROSITE" id="PS51767"/>
    </source>
</evidence>
<feature type="region of interest" description="Disordered" evidence="5">
    <location>
        <begin position="146"/>
        <end position="174"/>
    </location>
</feature>
<dbReference type="SUPFAM" id="SSF50630">
    <property type="entry name" value="Acid proteases"/>
    <property type="match status" value="1"/>
</dbReference>
<dbReference type="AlphaFoldDB" id="A0A9P6T871"/>
<dbReference type="PANTHER" id="PTHR47966">
    <property type="entry name" value="BETA-SITE APP-CLEAVING ENZYME, ISOFORM A-RELATED"/>
    <property type="match status" value="1"/>
</dbReference>
<evidence type="ECO:0000256" key="3">
    <source>
        <dbReference type="PIRSR" id="PIRSR601461-1"/>
    </source>
</evidence>
<evidence type="ECO:0000256" key="1">
    <source>
        <dbReference type="ARBA" id="ARBA00007447"/>
    </source>
</evidence>
<feature type="compositionally biased region" description="Polar residues" evidence="5">
    <location>
        <begin position="296"/>
        <end position="308"/>
    </location>
</feature>
<feature type="active site" evidence="3">
    <location>
        <position position="433"/>
    </location>
</feature>
<dbReference type="InterPro" id="IPR001461">
    <property type="entry name" value="Aspartic_peptidase_A1"/>
</dbReference>
<dbReference type="InterPro" id="IPR001969">
    <property type="entry name" value="Aspartic_peptidase_AS"/>
</dbReference>
<dbReference type="OrthoDB" id="15189at2759"/>
<feature type="compositionally biased region" description="Polar residues" evidence="5">
    <location>
        <begin position="372"/>
        <end position="383"/>
    </location>
</feature>
<dbReference type="InterPro" id="IPR034164">
    <property type="entry name" value="Pepsin-like_dom"/>
</dbReference>
<evidence type="ECO:0000256" key="5">
    <source>
        <dbReference type="SAM" id="MobiDB-lite"/>
    </source>
</evidence>
<name>A0A9P6T871_9BASI</name>
<feature type="compositionally biased region" description="Basic and acidic residues" evidence="5">
    <location>
        <begin position="333"/>
        <end position="347"/>
    </location>
</feature>
<dbReference type="GO" id="GO:0004190">
    <property type="term" value="F:aspartic-type endopeptidase activity"/>
    <property type="evidence" value="ECO:0007669"/>
    <property type="project" value="UniProtKB-KW"/>
</dbReference>
<keyword evidence="6" id="KW-0812">Transmembrane</keyword>
<comment type="caution">
    <text evidence="8">The sequence shown here is derived from an EMBL/GenBank/DDBJ whole genome shotgun (WGS) entry which is preliminary data.</text>
</comment>
<feature type="compositionally biased region" description="Polar residues" evidence="5">
    <location>
        <begin position="150"/>
        <end position="161"/>
    </location>
</feature>
<gene>
    <name evidence="8" type="ORF">CROQUDRAFT_662040</name>
</gene>
<evidence type="ECO:0000256" key="6">
    <source>
        <dbReference type="SAM" id="Phobius"/>
    </source>
</evidence>
<dbReference type="FunFam" id="2.40.70.10:FF:000008">
    <property type="entry name" value="Cathepsin D"/>
    <property type="match status" value="1"/>
</dbReference>
<keyword evidence="4" id="KW-0378">Hydrolase</keyword>
<keyword evidence="4" id="KW-0645">Protease</keyword>
<feature type="compositionally biased region" description="Basic and acidic residues" evidence="5">
    <location>
        <begin position="356"/>
        <end position="368"/>
    </location>
</feature>
<evidence type="ECO:0000256" key="4">
    <source>
        <dbReference type="RuleBase" id="RU000454"/>
    </source>
</evidence>
<reference evidence="8" key="1">
    <citation type="submission" date="2013-11" db="EMBL/GenBank/DDBJ databases">
        <title>Genome sequence of the fusiform rust pathogen reveals effectors for host alternation and coevolution with pine.</title>
        <authorList>
            <consortium name="DOE Joint Genome Institute"/>
            <person name="Smith K."/>
            <person name="Pendleton A."/>
            <person name="Kubisiak T."/>
            <person name="Anderson C."/>
            <person name="Salamov A."/>
            <person name="Aerts A."/>
            <person name="Riley R."/>
            <person name="Clum A."/>
            <person name="Lindquist E."/>
            <person name="Ence D."/>
            <person name="Campbell M."/>
            <person name="Kronenberg Z."/>
            <person name="Feau N."/>
            <person name="Dhillon B."/>
            <person name="Hamelin R."/>
            <person name="Burleigh J."/>
            <person name="Smith J."/>
            <person name="Yandell M."/>
            <person name="Nelson C."/>
            <person name="Grigoriev I."/>
            <person name="Davis J."/>
        </authorList>
    </citation>
    <scope>NUCLEOTIDE SEQUENCE</scope>
    <source>
        <strain evidence="8">G11</strain>
    </source>
</reference>
<keyword evidence="6" id="KW-0472">Membrane</keyword>